<proteinExistence type="inferred from homology"/>
<sequence>MTQSVWDATSLPEFSKVDPSSVAADLEALLEKNRTDIETVVAKNQQPTWATLVTPLDEIHDRLGQFWSPVSHLNSVQNTPEIREAYNACLPKLSEYYTELGQNKALYEAYKALADSEEAKTLTPAQSEALTQTIRDFELSGVGLEGEAKQRYGQISARLSELGSQFGENVLDSTHAWSKLITDEAELAGLPESALAQAKQMAQAKEQEGWLFTLDLPSYLPVMSYADSQALREEVYTAYATRASELSNEGKFDNAPLISEILALRHEMAQILGFDNYAELSVATKMAESGQQVVDFLDDLAVKSKPSAEQDLADLKAFAKQEHGIESLNAWDVGYYAEKLREQKFSISQEVLRPYFPINKVLSGLFYTAQTLFGVDIREESGFDTYHNDVQLFTISKNGEDIARFFLDPYAREGKRGGAWMDECRVRRRLEDGRLQLPVAYLVCNFTQPIGDQPALLTHDEVTTLFHEFGHGLHHMLTQVDVSSVSGINGVAWDAVELPSQFMENWCWEPQALAHIAGHFETNEPLPQDLLDKMLAAKNFQSGMQMVRQLEFSLFDFRLHREYQDGIQVQDVLDDVRSKVSVNVPPAFNRFQNSFSHIFAGGYAAGYYSYKWAEVLSADAFSKFEEEGIFNTETGAHFRDTILANGGSRPAAELFEAFRGREPSVDALLRHSGIAA</sequence>
<dbReference type="FunFam" id="3.40.390.10:FF:000009">
    <property type="entry name" value="Oligopeptidase A"/>
    <property type="match status" value="1"/>
</dbReference>
<dbReference type="CDD" id="cd06456">
    <property type="entry name" value="M3A_DCP"/>
    <property type="match status" value="1"/>
</dbReference>
<dbReference type="InterPro" id="IPR001567">
    <property type="entry name" value="Pept_M3A_M3B_dom"/>
</dbReference>
<dbReference type="SUPFAM" id="SSF55486">
    <property type="entry name" value="Metalloproteases ('zincins'), catalytic domain"/>
    <property type="match status" value="1"/>
</dbReference>
<keyword evidence="5 9" id="KW-0862">Zinc</keyword>
<dbReference type="Proteomes" id="UP000092840">
    <property type="component" value="Unassembled WGS sequence"/>
</dbReference>
<dbReference type="Gene3D" id="1.20.1050.40">
    <property type="entry name" value="Endopeptidase. Chain P, domain 1"/>
    <property type="match status" value="1"/>
</dbReference>
<evidence type="ECO:0000256" key="1">
    <source>
        <dbReference type="ARBA" id="ARBA00006040"/>
    </source>
</evidence>
<dbReference type="OrthoDB" id="9773538at2"/>
<evidence type="ECO:0000256" key="8">
    <source>
        <dbReference type="ARBA" id="ARBA00026100"/>
    </source>
</evidence>
<feature type="domain" description="Peptidase M3A/M3B catalytic" evidence="10">
    <location>
        <begin position="222"/>
        <end position="673"/>
    </location>
</feature>
<dbReference type="InterPro" id="IPR045090">
    <property type="entry name" value="Pept_M3A_M3B"/>
</dbReference>
<dbReference type="EC" id="3.4.24.70" evidence="8"/>
<evidence type="ECO:0000259" key="11">
    <source>
        <dbReference type="Pfam" id="PF19310"/>
    </source>
</evidence>
<dbReference type="InterPro" id="IPR045666">
    <property type="entry name" value="OpdA_N"/>
</dbReference>
<dbReference type="Pfam" id="PF01432">
    <property type="entry name" value="Peptidase_M3"/>
    <property type="match status" value="1"/>
</dbReference>
<dbReference type="PANTHER" id="PTHR11804:SF84">
    <property type="entry name" value="SACCHAROLYSIN"/>
    <property type="match status" value="1"/>
</dbReference>
<reference evidence="13 14" key="2">
    <citation type="submission" date="2016-06" db="EMBL/GenBank/DDBJ databases">
        <authorList>
            <person name="Rodrigo-Torres L."/>
            <person name="Arahal D.R."/>
        </authorList>
    </citation>
    <scope>NUCLEOTIDE SEQUENCE [LARGE SCALE GENOMIC DNA]</scope>
    <source>
        <strain evidence="13 14">CECT 5116</strain>
    </source>
</reference>
<dbReference type="NCBIfam" id="NF008159">
    <property type="entry name" value="PRK10911.1"/>
    <property type="match status" value="1"/>
</dbReference>
<dbReference type="Gene3D" id="1.10.1370.10">
    <property type="entry name" value="Neurolysin, domain 3"/>
    <property type="match status" value="1"/>
</dbReference>
<dbReference type="GO" id="GO:0046872">
    <property type="term" value="F:metal ion binding"/>
    <property type="evidence" value="ECO:0007669"/>
    <property type="project" value="UniProtKB-UniRule"/>
</dbReference>
<evidence type="ECO:0000256" key="6">
    <source>
        <dbReference type="ARBA" id="ARBA00023049"/>
    </source>
</evidence>
<dbReference type="AlphaFoldDB" id="A0A1C3JLA3"/>
<dbReference type="PANTHER" id="PTHR11804">
    <property type="entry name" value="PROTEASE M3 THIMET OLIGOPEPTIDASE-RELATED"/>
    <property type="match status" value="1"/>
</dbReference>
<evidence type="ECO:0000313" key="15">
    <source>
        <dbReference type="Proteomes" id="UP000092871"/>
    </source>
</evidence>
<dbReference type="InterPro" id="IPR024080">
    <property type="entry name" value="Neurolysin/TOP_N"/>
</dbReference>
<dbReference type="InterPro" id="IPR024079">
    <property type="entry name" value="MetalloPept_cat_dom_sf"/>
</dbReference>
<keyword evidence="4 9" id="KW-0378">Hydrolase</keyword>
<evidence type="ECO:0000256" key="9">
    <source>
        <dbReference type="RuleBase" id="RU003435"/>
    </source>
</evidence>
<dbReference type="Gene3D" id="3.40.390.10">
    <property type="entry name" value="Collagenase (Catalytic Domain)"/>
    <property type="match status" value="1"/>
</dbReference>
<keyword evidence="3 9" id="KW-0479">Metal-binding</keyword>
<evidence type="ECO:0000313" key="13">
    <source>
        <dbReference type="EMBL" id="SBT20979.1"/>
    </source>
</evidence>
<keyword evidence="2 9" id="KW-0645">Protease</keyword>
<dbReference type="InterPro" id="IPR024077">
    <property type="entry name" value="Neurolysin/TOP_dom2"/>
</dbReference>
<dbReference type="Pfam" id="PF19310">
    <property type="entry name" value="TOP_N"/>
    <property type="match status" value="1"/>
</dbReference>
<dbReference type="GO" id="GO:0004222">
    <property type="term" value="F:metalloendopeptidase activity"/>
    <property type="evidence" value="ECO:0007669"/>
    <property type="project" value="UniProtKB-EC"/>
</dbReference>
<comment type="cofactor">
    <cofactor evidence="9">
        <name>Zn(2+)</name>
        <dbReference type="ChEBI" id="CHEBI:29105"/>
    </cofactor>
    <text evidence="9">Binds 1 zinc ion.</text>
</comment>
<dbReference type="GO" id="GO:0006518">
    <property type="term" value="P:peptide metabolic process"/>
    <property type="evidence" value="ECO:0007669"/>
    <property type="project" value="TreeGrafter"/>
</dbReference>
<evidence type="ECO:0000256" key="5">
    <source>
        <dbReference type="ARBA" id="ARBA00022833"/>
    </source>
</evidence>
<evidence type="ECO:0000256" key="4">
    <source>
        <dbReference type="ARBA" id="ARBA00022801"/>
    </source>
</evidence>
<name>A0A1C3JLA3_9GAMM</name>
<feature type="domain" description="Oligopeptidase A N-terminal" evidence="11">
    <location>
        <begin position="27"/>
        <end position="149"/>
    </location>
</feature>
<comment type="similarity">
    <text evidence="1 9">Belongs to the peptidase M3 family.</text>
</comment>
<protein>
    <recommendedName>
        <fullName evidence="8">oligopeptidase A</fullName>
        <ecNumber evidence="8">3.4.24.70</ecNumber>
    </recommendedName>
</protein>
<evidence type="ECO:0000259" key="10">
    <source>
        <dbReference type="Pfam" id="PF01432"/>
    </source>
</evidence>
<dbReference type="GO" id="GO:0005829">
    <property type="term" value="C:cytosol"/>
    <property type="evidence" value="ECO:0007669"/>
    <property type="project" value="UniProtKB-ARBA"/>
</dbReference>
<dbReference type="EMBL" id="FLRB01000011">
    <property type="protein sequence ID" value="SBT20979.1"/>
    <property type="molecule type" value="Genomic_DNA"/>
</dbReference>
<evidence type="ECO:0000256" key="2">
    <source>
        <dbReference type="ARBA" id="ARBA00022670"/>
    </source>
</evidence>
<comment type="catalytic activity">
    <reaction evidence="7">
        <text>Hydrolysis of oligopeptides, with broad specificity. Gly or Ala commonly occur as P1 or P1' residues, but more distant residues are also important, as is shown by the fact that Z-Gly-Pro-Gly-|-Gly-Pro-Ala is cleaved, but not Z-(Gly)(5).</text>
        <dbReference type="EC" id="3.4.24.70"/>
    </reaction>
</comment>
<organism evidence="12 15">
    <name type="scientific">Marinomonas gallaica</name>
    <dbReference type="NCBI Taxonomy" id="1806667"/>
    <lineage>
        <taxon>Bacteria</taxon>
        <taxon>Pseudomonadati</taxon>
        <taxon>Pseudomonadota</taxon>
        <taxon>Gammaproteobacteria</taxon>
        <taxon>Oceanospirillales</taxon>
        <taxon>Oceanospirillaceae</taxon>
        <taxon>Marinomonas</taxon>
    </lineage>
</organism>
<dbReference type="GO" id="GO:0006508">
    <property type="term" value="P:proteolysis"/>
    <property type="evidence" value="ECO:0007669"/>
    <property type="project" value="UniProtKB-KW"/>
</dbReference>
<dbReference type="Proteomes" id="UP000092871">
    <property type="component" value="Unassembled WGS sequence"/>
</dbReference>
<evidence type="ECO:0000313" key="14">
    <source>
        <dbReference type="Proteomes" id="UP000092840"/>
    </source>
</evidence>
<evidence type="ECO:0000256" key="7">
    <source>
        <dbReference type="ARBA" id="ARBA00024603"/>
    </source>
</evidence>
<accession>A0A1C3JLA3</accession>
<evidence type="ECO:0000313" key="12">
    <source>
        <dbReference type="EMBL" id="SBT15931.1"/>
    </source>
</evidence>
<dbReference type="EMBL" id="FLRA01000001">
    <property type="protein sequence ID" value="SBT15931.1"/>
    <property type="molecule type" value="Genomic_DNA"/>
</dbReference>
<keyword evidence="14" id="KW-1185">Reference proteome</keyword>
<keyword evidence="6 9" id="KW-0482">Metalloprotease</keyword>
<reference evidence="12 15" key="1">
    <citation type="submission" date="2016-06" db="EMBL/GenBank/DDBJ databases">
        <authorList>
            <person name="Kjaerup R.B."/>
            <person name="Dalgaard T.S."/>
            <person name="Juul-Madsen H.R."/>
        </authorList>
    </citation>
    <scope>NUCLEOTIDE SEQUENCE [LARGE SCALE GENOMIC DNA]</scope>
    <source>
        <strain evidence="12 15">CECT 5115</strain>
    </source>
</reference>
<dbReference type="RefSeq" id="WP_067029920.1">
    <property type="nucleotide sequence ID" value="NZ_FLRA01000001.1"/>
</dbReference>
<gene>
    <name evidence="12" type="primary">prlC</name>
    <name evidence="12" type="ORF">MGA5115_00005</name>
    <name evidence="13" type="ORF">MGA5116_01566</name>
</gene>
<evidence type="ECO:0000256" key="3">
    <source>
        <dbReference type="ARBA" id="ARBA00022723"/>
    </source>
</evidence>
<dbReference type="InterPro" id="IPR034005">
    <property type="entry name" value="M3A_DCP"/>
</dbReference>